<dbReference type="RefSeq" id="WP_378056036.1">
    <property type="nucleotide sequence ID" value="NZ_JBHSIS010000006.1"/>
</dbReference>
<evidence type="ECO:0000256" key="3">
    <source>
        <dbReference type="SAM" id="SignalP"/>
    </source>
</evidence>
<evidence type="ECO:0000313" key="4">
    <source>
        <dbReference type="EMBL" id="MFC4854081.1"/>
    </source>
</evidence>
<feature type="chain" id="PRO_5045220393" evidence="3">
    <location>
        <begin position="28"/>
        <end position="239"/>
    </location>
</feature>
<feature type="transmembrane region" description="Helical" evidence="2">
    <location>
        <begin position="214"/>
        <end position="233"/>
    </location>
</feature>
<gene>
    <name evidence="4" type="ORF">ACFPCV_11260</name>
</gene>
<reference evidence="5" key="1">
    <citation type="journal article" date="2019" name="Int. J. Syst. Evol. Microbiol.">
        <title>The Global Catalogue of Microorganisms (GCM) 10K type strain sequencing project: providing services to taxonomists for standard genome sequencing and annotation.</title>
        <authorList>
            <consortium name="The Broad Institute Genomics Platform"/>
            <consortium name="The Broad Institute Genome Sequencing Center for Infectious Disease"/>
            <person name="Wu L."/>
            <person name="Ma J."/>
        </authorList>
    </citation>
    <scope>NUCLEOTIDE SEQUENCE [LARGE SCALE GENOMIC DNA]</scope>
    <source>
        <strain evidence="5">ZS-22-S1</strain>
    </source>
</reference>
<keyword evidence="2" id="KW-1133">Transmembrane helix</keyword>
<evidence type="ECO:0000256" key="2">
    <source>
        <dbReference type="SAM" id="Phobius"/>
    </source>
</evidence>
<dbReference type="NCBIfam" id="TIGR01167">
    <property type="entry name" value="LPXTG_anchor"/>
    <property type="match status" value="1"/>
</dbReference>
<name>A0ABV9S0D6_9PSEU</name>
<proteinExistence type="predicted"/>
<keyword evidence="2" id="KW-0472">Membrane</keyword>
<evidence type="ECO:0000256" key="1">
    <source>
        <dbReference type="SAM" id="MobiDB-lite"/>
    </source>
</evidence>
<sequence length="239" mass="23774">MSRYLRASVALASAFAGAVLCTAPAIAAPSGDPVAGDDRATAHADNVVAADCAELYPGSHDVTGDLTKTDDGTYLDITAVADGVEVVGVIVKGGPAYNRYDATDLGALPWLDLHSPNVSSGKAAAISHWFACGTGEPTTTTPSMPPSTPPSSSSSTPSSSVTTTTPTDSSAPASTTTTGPESSSAAVTTTTSADDIAPVAQDDDLASTGFDGGWLVMLAAGLLLAGGAVLLLMRSRARS</sequence>
<dbReference type="EMBL" id="JBHSIS010000006">
    <property type="protein sequence ID" value="MFC4854081.1"/>
    <property type="molecule type" value="Genomic_DNA"/>
</dbReference>
<keyword evidence="3" id="KW-0732">Signal</keyword>
<keyword evidence="5" id="KW-1185">Reference proteome</keyword>
<feature type="region of interest" description="Disordered" evidence="1">
    <location>
        <begin position="136"/>
        <end position="190"/>
    </location>
</feature>
<organism evidence="4 5">
    <name type="scientific">Actinophytocola glycyrrhizae</name>
    <dbReference type="NCBI Taxonomy" id="2044873"/>
    <lineage>
        <taxon>Bacteria</taxon>
        <taxon>Bacillati</taxon>
        <taxon>Actinomycetota</taxon>
        <taxon>Actinomycetes</taxon>
        <taxon>Pseudonocardiales</taxon>
        <taxon>Pseudonocardiaceae</taxon>
    </lineage>
</organism>
<evidence type="ECO:0000313" key="5">
    <source>
        <dbReference type="Proteomes" id="UP001595859"/>
    </source>
</evidence>
<feature type="signal peptide" evidence="3">
    <location>
        <begin position="1"/>
        <end position="27"/>
    </location>
</feature>
<accession>A0ABV9S0D6</accession>
<dbReference type="Proteomes" id="UP001595859">
    <property type="component" value="Unassembled WGS sequence"/>
</dbReference>
<comment type="caution">
    <text evidence="4">The sequence shown here is derived from an EMBL/GenBank/DDBJ whole genome shotgun (WGS) entry which is preliminary data.</text>
</comment>
<protein>
    <submittedName>
        <fullName evidence="4">LPXTG cell wall anchor domain-containing protein</fullName>
    </submittedName>
</protein>
<feature type="compositionally biased region" description="Low complexity" evidence="1">
    <location>
        <begin position="150"/>
        <end position="190"/>
    </location>
</feature>
<keyword evidence="2" id="KW-0812">Transmembrane</keyword>